<dbReference type="PRINTS" id="PR00081">
    <property type="entry name" value="GDHRDH"/>
</dbReference>
<dbReference type="GO" id="GO:0016491">
    <property type="term" value="F:oxidoreductase activity"/>
    <property type="evidence" value="ECO:0007669"/>
    <property type="project" value="UniProtKB-KW"/>
</dbReference>
<dbReference type="Pfam" id="PF00106">
    <property type="entry name" value="adh_short"/>
    <property type="match status" value="1"/>
</dbReference>
<evidence type="ECO:0000313" key="3">
    <source>
        <dbReference type="EMBL" id="GGR04849.1"/>
    </source>
</evidence>
<gene>
    <name evidence="3" type="ORF">GCM10008957_17210</name>
</gene>
<dbReference type="EMBL" id="BMQL01000007">
    <property type="protein sequence ID" value="GGR04849.1"/>
    <property type="molecule type" value="Genomic_DNA"/>
</dbReference>
<dbReference type="Proteomes" id="UP000603865">
    <property type="component" value="Unassembled WGS sequence"/>
</dbReference>
<reference evidence="3" key="1">
    <citation type="journal article" date="2014" name="Int. J. Syst. Evol. Microbiol.">
        <title>Complete genome sequence of Corynebacterium casei LMG S-19264T (=DSM 44701T), isolated from a smear-ripened cheese.</title>
        <authorList>
            <consortium name="US DOE Joint Genome Institute (JGI-PGF)"/>
            <person name="Walter F."/>
            <person name="Albersmeier A."/>
            <person name="Kalinowski J."/>
            <person name="Ruckert C."/>
        </authorList>
    </citation>
    <scope>NUCLEOTIDE SEQUENCE</scope>
    <source>
        <strain evidence="3">JCM 31311</strain>
    </source>
</reference>
<name>A0A918C4T6_9DEIO</name>
<dbReference type="RefSeq" id="WP_189089376.1">
    <property type="nucleotide sequence ID" value="NZ_BMQL01000007.1"/>
</dbReference>
<dbReference type="InterPro" id="IPR036291">
    <property type="entry name" value="NAD(P)-bd_dom_sf"/>
</dbReference>
<dbReference type="PANTHER" id="PTHR43669">
    <property type="entry name" value="5-KETO-D-GLUCONATE 5-REDUCTASE"/>
    <property type="match status" value="1"/>
</dbReference>
<accession>A0A918C4T6</accession>
<keyword evidence="4" id="KW-1185">Reference proteome</keyword>
<organism evidence="3 4">
    <name type="scientific">Deinococcus ruber</name>
    <dbReference type="NCBI Taxonomy" id="1848197"/>
    <lineage>
        <taxon>Bacteria</taxon>
        <taxon>Thermotogati</taxon>
        <taxon>Deinococcota</taxon>
        <taxon>Deinococci</taxon>
        <taxon>Deinococcales</taxon>
        <taxon>Deinococcaceae</taxon>
        <taxon>Deinococcus</taxon>
    </lineage>
</organism>
<sequence length="208" mass="21831">MSTLVLGATGGIGSAVARGWKDDRLWLSGRDDAKLNALAAELGATPLRADLGYESHIKTLFAGLETPLDTVVYAAGSAYPEALNAATPDAVRRVWNANYFGALWVLKYGLPTLAAGGRMYFIGARPELVTVRGFSQYAASKAALSSLLQVARVEARGKTLTLVLPPAVETALWEQVGRTPKGAMSAETVAGALIADRAGEGQAELKVD</sequence>
<reference evidence="3" key="2">
    <citation type="submission" date="2020-09" db="EMBL/GenBank/DDBJ databases">
        <authorList>
            <person name="Sun Q."/>
            <person name="Ohkuma M."/>
        </authorList>
    </citation>
    <scope>NUCLEOTIDE SEQUENCE</scope>
    <source>
        <strain evidence="3">JCM 31311</strain>
    </source>
</reference>
<dbReference type="SUPFAM" id="SSF51735">
    <property type="entry name" value="NAD(P)-binding Rossmann-fold domains"/>
    <property type="match status" value="1"/>
</dbReference>
<dbReference type="Gene3D" id="3.40.50.720">
    <property type="entry name" value="NAD(P)-binding Rossmann-like Domain"/>
    <property type="match status" value="1"/>
</dbReference>
<evidence type="ECO:0000313" key="4">
    <source>
        <dbReference type="Proteomes" id="UP000603865"/>
    </source>
</evidence>
<keyword evidence="2" id="KW-0560">Oxidoreductase</keyword>
<dbReference type="InterPro" id="IPR002347">
    <property type="entry name" value="SDR_fam"/>
</dbReference>
<dbReference type="AlphaFoldDB" id="A0A918C4T6"/>
<evidence type="ECO:0000256" key="1">
    <source>
        <dbReference type="ARBA" id="ARBA00006484"/>
    </source>
</evidence>
<comment type="caution">
    <text evidence="3">The sequence shown here is derived from an EMBL/GenBank/DDBJ whole genome shotgun (WGS) entry which is preliminary data.</text>
</comment>
<dbReference type="CDD" id="cd11730">
    <property type="entry name" value="Tthb094_like_SDR_c"/>
    <property type="match status" value="1"/>
</dbReference>
<protein>
    <submittedName>
        <fullName evidence="3">Short-chain dehydrogenase</fullName>
    </submittedName>
</protein>
<proteinExistence type="inferred from homology"/>
<comment type="similarity">
    <text evidence="1">Belongs to the short-chain dehydrogenases/reductases (SDR) family.</text>
</comment>
<dbReference type="PANTHER" id="PTHR43669:SF3">
    <property type="entry name" value="ALCOHOL DEHYDROGENASE, PUTATIVE (AFU_ORTHOLOGUE AFUA_3G03445)-RELATED"/>
    <property type="match status" value="1"/>
</dbReference>
<evidence type="ECO:0000256" key="2">
    <source>
        <dbReference type="ARBA" id="ARBA00023002"/>
    </source>
</evidence>